<dbReference type="PANTHER" id="PTHR42792">
    <property type="entry name" value="FLAGELLIN"/>
    <property type="match status" value="1"/>
</dbReference>
<dbReference type="Pfam" id="PF00700">
    <property type="entry name" value="Flagellin_C"/>
    <property type="match status" value="1"/>
</dbReference>
<dbReference type="EMBL" id="UINC01128174">
    <property type="protein sequence ID" value="SVD07753.1"/>
    <property type="molecule type" value="Genomic_DNA"/>
</dbReference>
<evidence type="ECO:0000256" key="2">
    <source>
        <dbReference type="SAM" id="Coils"/>
    </source>
</evidence>
<dbReference type="InterPro" id="IPR001492">
    <property type="entry name" value="Flagellin"/>
</dbReference>
<sequence>GLAIVQRITAQINGLRMAIKNANDDISLTQSIEGALAEVSDMLQRLRELAVQAAKDTNTETDRAFLQAEVNLLIAEITRVFANTRYNDQKVLDGTFINRQLQEDHETIQGSTELSSSKTFSITQSGEESGVITDPDVATGSTANDNYFVTQAEKLSAVSIIDLRNTAGRGKAIKVIDGAIEEISSMRSDLGTIESRLQHAVFNVLNISENTTEDRPRIEDADYSVESANLTKTQLLQEPGTAMLAQANADLELVIQLLR</sequence>
<feature type="domain" description="Flagellin N-terminal" evidence="3">
    <location>
        <begin position="1"/>
        <end position="95"/>
    </location>
</feature>
<dbReference type="InterPro" id="IPR001029">
    <property type="entry name" value="Flagellin_N"/>
</dbReference>
<accession>A0A382SD07</accession>
<evidence type="ECO:0008006" key="6">
    <source>
        <dbReference type="Google" id="ProtNLM"/>
    </source>
</evidence>
<keyword evidence="2" id="KW-0175">Coiled coil</keyword>
<feature type="non-terminal residue" evidence="5">
    <location>
        <position position="1"/>
    </location>
</feature>
<dbReference type="GO" id="GO:0009288">
    <property type="term" value="C:bacterial-type flagellum"/>
    <property type="evidence" value="ECO:0007669"/>
    <property type="project" value="InterPro"/>
</dbReference>
<feature type="coiled-coil region" evidence="2">
    <location>
        <begin position="5"/>
        <end position="56"/>
    </location>
</feature>
<proteinExistence type="predicted"/>
<evidence type="ECO:0000259" key="3">
    <source>
        <dbReference type="Pfam" id="PF00669"/>
    </source>
</evidence>
<organism evidence="5">
    <name type="scientific">marine metagenome</name>
    <dbReference type="NCBI Taxonomy" id="408172"/>
    <lineage>
        <taxon>unclassified sequences</taxon>
        <taxon>metagenomes</taxon>
        <taxon>ecological metagenomes</taxon>
    </lineage>
</organism>
<dbReference type="GO" id="GO:0005198">
    <property type="term" value="F:structural molecule activity"/>
    <property type="evidence" value="ECO:0007669"/>
    <property type="project" value="InterPro"/>
</dbReference>
<dbReference type="PRINTS" id="PR00207">
    <property type="entry name" value="FLAGELLIN"/>
</dbReference>
<gene>
    <name evidence="5" type="ORF">METZ01_LOCUS360607</name>
</gene>
<dbReference type="Pfam" id="PF00669">
    <property type="entry name" value="Flagellin_N"/>
    <property type="match status" value="1"/>
</dbReference>
<dbReference type="Gene3D" id="1.20.1330.10">
    <property type="entry name" value="f41 fragment of flagellin, N-terminal domain"/>
    <property type="match status" value="1"/>
</dbReference>
<dbReference type="SUPFAM" id="SSF64518">
    <property type="entry name" value="Phase 1 flagellin"/>
    <property type="match status" value="1"/>
</dbReference>
<dbReference type="InterPro" id="IPR046358">
    <property type="entry name" value="Flagellin_C"/>
</dbReference>
<evidence type="ECO:0000313" key="5">
    <source>
        <dbReference type="EMBL" id="SVD07753.1"/>
    </source>
</evidence>
<dbReference type="AlphaFoldDB" id="A0A382SD07"/>
<feature type="domain" description="Flagellin C-terminal" evidence="4">
    <location>
        <begin position="173"/>
        <end position="258"/>
    </location>
</feature>
<evidence type="ECO:0000256" key="1">
    <source>
        <dbReference type="ARBA" id="ARBA00023143"/>
    </source>
</evidence>
<dbReference type="PANTHER" id="PTHR42792:SF2">
    <property type="entry name" value="FLAGELLIN"/>
    <property type="match status" value="1"/>
</dbReference>
<reference evidence="5" key="1">
    <citation type="submission" date="2018-05" db="EMBL/GenBank/DDBJ databases">
        <authorList>
            <person name="Lanie J.A."/>
            <person name="Ng W.-L."/>
            <person name="Kazmierczak K.M."/>
            <person name="Andrzejewski T.M."/>
            <person name="Davidsen T.M."/>
            <person name="Wayne K.J."/>
            <person name="Tettelin H."/>
            <person name="Glass J.I."/>
            <person name="Rusch D."/>
            <person name="Podicherti R."/>
            <person name="Tsui H.-C.T."/>
            <person name="Winkler M.E."/>
        </authorList>
    </citation>
    <scope>NUCLEOTIDE SEQUENCE</scope>
</reference>
<keyword evidence="1" id="KW-0975">Bacterial flagellum</keyword>
<evidence type="ECO:0000259" key="4">
    <source>
        <dbReference type="Pfam" id="PF00700"/>
    </source>
</evidence>
<protein>
    <recommendedName>
        <fullName evidence="6">Flagellin</fullName>
    </recommendedName>
</protein>
<name>A0A382SD07_9ZZZZ</name>